<evidence type="ECO:0000256" key="2">
    <source>
        <dbReference type="ARBA" id="ARBA00005619"/>
    </source>
</evidence>
<dbReference type="Gene3D" id="3.40.50.300">
    <property type="entry name" value="P-loop containing nucleotide triphosphate hydrolases"/>
    <property type="match status" value="1"/>
</dbReference>
<comment type="similarity">
    <text evidence="2">Belongs to the SRP receptor beta subunit family.</text>
</comment>
<evidence type="ECO:0000256" key="6">
    <source>
        <dbReference type="ARBA" id="ARBA00022824"/>
    </source>
</evidence>
<evidence type="ECO:0000256" key="8">
    <source>
        <dbReference type="ARBA" id="ARBA00023134"/>
    </source>
</evidence>
<dbReference type="Proteomes" id="UP000094236">
    <property type="component" value="Unassembled WGS sequence"/>
</dbReference>
<dbReference type="InterPro" id="IPR019009">
    <property type="entry name" value="SRP_receptor_beta_su"/>
</dbReference>
<name>A0A1E4TPM6_PACTA</name>
<keyword evidence="7 11" id="KW-1133">Transmembrane helix</keyword>
<dbReference type="GO" id="GO:0003924">
    <property type="term" value="F:GTPase activity"/>
    <property type="evidence" value="ECO:0007669"/>
    <property type="project" value="TreeGrafter"/>
</dbReference>
<evidence type="ECO:0000256" key="3">
    <source>
        <dbReference type="ARBA" id="ARBA00020256"/>
    </source>
</evidence>
<dbReference type="GO" id="GO:0005794">
    <property type="term" value="C:Golgi apparatus"/>
    <property type="evidence" value="ECO:0007669"/>
    <property type="project" value="TreeGrafter"/>
</dbReference>
<evidence type="ECO:0000313" key="13">
    <source>
        <dbReference type="Proteomes" id="UP000094236"/>
    </source>
</evidence>
<keyword evidence="13" id="KW-1185">Reference proteome</keyword>
<organism evidence="12 13">
    <name type="scientific">Pachysolen tannophilus NRRL Y-2460</name>
    <dbReference type="NCBI Taxonomy" id="669874"/>
    <lineage>
        <taxon>Eukaryota</taxon>
        <taxon>Fungi</taxon>
        <taxon>Dikarya</taxon>
        <taxon>Ascomycota</taxon>
        <taxon>Saccharomycotina</taxon>
        <taxon>Pichiomycetes</taxon>
        <taxon>Pachysolenaceae</taxon>
        <taxon>Pachysolen</taxon>
    </lineage>
</organism>
<dbReference type="EMBL" id="KV454017">
    <property type="protein sequence ID" value="ODV93716.1"/>
    <property type="molecule type" value="Genomic_DNA"/>
</dbReference>
<accession>A0A1E4TPM6</accession>
<dbReference type="GO" id="GO:0034067">
    <property type="term" value="P:protein localization to Golgi apparatus"/>
    <property type="evidence" value="ECO:0007669"/>
    <property type="project" value="TreeGrafter"/>
</dbReference>
<protein>
    <recommendedName>
        <fullName evidence="3">Signal recognition particle receptor subunit beta</fullName>
    </recommendedName>
</protein>
<dbReference type="GO" id="GO:0005525">
    <property type="term" value="F:GTP binding"/>
    <property type="evidence" value="ECO:0007669"/>
    <property type="project" value="UniProtKB-KW"/>
</dbReference>
<dbReference type="GO" id="GO:0006886">
    <property type="term" value="P:intracellular protein transport"/>
    <property type="evidence" value="ECO:0007669"/>
    <property type="project" value="TreeGrafter"/>
</dbReference>
<keyword evidence="8" id="KW-0342">GTP-binding</keyword>
<dbReference type="OrthoDB" id="41266at2759"/>
<sequence>MISIGDPIVVTAIVGLIVVLVLAGVFHKEFLFGFFKNDQKTFLICGPNNSGKTSLFYLLATGKVPSYPPQMSQVPNFKENYQLPSSAKVSIGENFKLIDYPGHPKLLNLYLYKDLKNKKFLKNCKGIIFVLDSSSINEFEIGKMLYEILSKTEFLPNGVDILVACNKSDLFQSKPVFKIKEILEAEMNKIRINNSKNINKIDSSEGDIVDGGEEDFLTISSGSGSGSVLISKKLTNGNVGW</sequence>
<evidence type="ECO:0000256" key="9">
    <source>
        <dbReference type="ARBA" id="ARBA00023136"/>
    </source>
</evidence>
<dbReference type="Pfam" id="PF09439">
    <property type="entry name" value="SRPRB"/>
    <property type="match status" value="1"/>
</dbReference>
<proteinExistence type="inferred from homology"/>
<keyword evidence="4 11" id="KW-0812">Transmembrane</keyword>
<evidence type="ECO:0000256" key="11">
    <source>
        <dbReference type="SAM" id="Phobius"/>
    </source>
</evidence>
<keyword evidence="9 11" id="KW-0472">Membrane</keyword>
<evidence type="ECO:0000256" key="7">
    <source>
        <dbReference type="ARBA" id="ARBA00022989"/>
    </source>
</evidence>
<evidence type="ECO:0000256" key="4">
    <source>
        <dbReference type="ARBA" id="ARBA00022692"/>
    </source>
</evidence>
<dbReference type="GO" id="GO:0043001">
    <property type="term" value="P:Golgi to plasma membrane protein transport"/>
    <property type="evidence" value="ECO:0007669"/>
    <property type="project" value="TreeGrafter"/>
</dbReference>
<dbReference type="STRING" id="669874.A0A1E4TPM6"/>
<gene>
    <name evidence="12" type="ORF">PACTADRAFT_4619</name>
</gene>
<comment type="subcellular location">
    <subcellularLocation>
        <location evidence="1">Endoplasmic reticulum membrane</location>
        <topology evidence="1">Single-pass membrane protein</topology>
    </subcellularLocation>
</comment>
<dbReference type="InterPro" id="IPR027417">
    <property type="entry name" value="P-loop_NTPase"/>
</dbReference>
<dbReference type="SUPFAM" id="SSF52540">
    <property type="entry name" value="P-loop containing nucleoside triphosphate hydrolases"/>
    <property type="match status" value="1"/>
</dbReference>
<evidence type="ECO:0000313" key="12">
    <source>
        <dbReference type="EMBL" id="ODV93716.1"/>
    </source>
</evidence>
<keyword evidence="6" id="KW-0256">Endoplasmic reticulum</keyword>
<evidence type="ECO:0000256" key="10">
    <source>
        <dbReference type="ARBA" id="ARBA00023170"/>
    </source>
</evidence>
<evidence type="ECO:0000256" key="5">
    <source>
        <dbReference type="ARBA" id="ARBA00022741"/>
    </source>
</evidence>
<keyword evidence="10" id="KW-0675">Receptor</keyword>
<keyword evidence="5" id="KW-0547">Nucleotide-binding</keyword>
<dbReference type="GO" id="GO:0005789">
    <property type="term" value="C:endoplasmic reticulum membrane"/>
    <property type="evidence" value="ECO:0007669"/>
    <property type="project" value="UniProtKB-SubCell"/>
</dbReference>
<dbReference type="PANTHER" id="PTHR45909:SF1">
    <property type="entry name" value="ADP-RIBOSYLATION FACTOR-RELATED PROTEIN 1"/>
    <property type="match status" value="1"/>
</dbReference>
<dbReference type="InterPro" id="IPR024156">
    <property type="entry name" value="Small_GTPase_ARF"/>
</dbReference>
<dbReference type="AlphaFoldDB" id="A0A1E4TPM6"/>
<feature type="transmembrane region" description="Helical" evidence="11">
    <location>
        <begin position="6"/>
        <end position="26"/>
    </location>
</feature>
<dbReference type="PANTHER" id="PTHR45909">
    <property type="entry name" value="ADP-RIBOSYLATION FACTOR-RELATED PROTEIN 1"/>
    <property type="match status" value="1"/>
</dbReference>
<evidence type="ECO:0000256" key="1">
    <source>
        <dbReference type="ARBA" id="ARBA00004389"/>
    </source>
</evidence>
<reference evidence="13" key="1">
    <citation type="submission" date="2016-05" db="EMBL/GenBank/DDBJ databases">
        <title>Comparative genomics of biotechnologically important yeasts.</title>
        <authorList>
            <consortium name="DOE Joint Genome Institute"/>
            <person name="Riley R."/>
            <person name="Haridas S."/>
            <person name="Wolfe K.H."/>
            <person name="Lopes M.R."/>
            <person name="Hittinger C.T."/>
            <person name="Goker M."/>
            <person name="Salamov A."/>
            <person name="Wisecaver J."/>
            <person name="Long T.M."/>
            <person name="Aerts A.L."/>
            <person name="Barry K."/>
            <person name="Choi C."/>
            <person name="Clum A."/>
            <person name="Coughlan A.Y."/>
            <person name="Deshpande S."/>
            <person name="Douglass A.P."/>
            <person name="Hanson S.J."/>
            <person name="Klenk H.-P."/>
            <person name="Labutti K."/>
            <person name="Lapidus A."/>
            <person name="Lindquist E."/>
            <person name="Lipzen A."/>
            <person name="Meier-Kolthoff J.P."/>
            <person name="Ohm R.A."/>
            <person name="Otillar R.P."/>
            <person name="Pangilinan J."/>
            <person name="Peng Y."/>
            <person name="Rokas A."/>
            <person name="Rosa C.A."/>
            <person name="Scheuner C."/>
            <person name="Sibirny A.A."/>
            <person name="Slot J.C."/>
            <person name="Stielow J.B."/>
            <person name="Sun H."/>
            <person name="Kurtzman C.P."/>
            <person name="Blackwell M."/>
            <person name="Grigoriev I.V."/>
            <person name="Jeffries T.W."/>
        </authorList>
    </citation>
    <scope>NUCLEOTIDE SEQUENCE [LARGE SCALE GENOMIC DNA]</scope>
    <source>
        <strain evidence="13">NRRL Y-2460</strain>
    </source>
</reference>